<name>A0A6J5C968_9BURK</name>
<reference evidence="1 2" key="1">
    <citation type="submission" date="2020-04" db="EMBL/GenBank/DDBJ databases">
        <authorList>
            <person name="De Canck E."/>
        </authorList>
    </citation>
    <scope>NUCLEOTIDE SEQUENCE [LARGE SCALE GENOMIC DNA]</scope>
    <source>
        <strain evidence="1 2">LMG 22037</strain>
    </source>
</reference>
<organism evidence="1 2">
    <name type="scientific">Paraburkholderia phenoliruptrix</name>
    <dbReference type="NCBI Taxonomy" id="252970"/>
    <lineage>
        <taxon>Bacteria</taxon>
        <taxon>Pseudomonadati</taxon>
        <taxon>Pseudomonadota</taxon>
        <taxon>Betaproteobacteria</taxon>
        <taxon>Burkholderiales</taxon>
        <taxon>Burkholderiaceae</taxon>
        <taxon>Paraburkholderia</taxon>
    </lineage>
</organism>
<dbReference type="EMBL" id="CADIKB010000040">
    <property type="protein sequence ID" value="CAB3729805.1"/>
    <property type="molecule type" value="Genomic_DNA"/>
</dbReference>
<gene>
    <name evidence="1" type="ORF">LMG22037_05478</name>
</gene>
<dbReference type="AlphaFoldDB" id="A0A6J5C968"/>
<sequence length="537" mass="58946">MTKTNEVKYHASDCQYRLASEIEDALTFEDDARQPAAINKEAAKEKCLNCNGTGSHGGRFHTDGKGAAEYEPYKCDMCDGFGTVAAPLASEASKPACAHRIVDARNEIVKSGYLCVDCGAVFAGIHAHAAPSVEQDERGAFEALMRSRGEDYMYRRDVPGCEKFGEYCRQNVQDQWEVWQARAASTSANVAQDDSAARYTMDQMRDYALAFHETRKTGAQTGVCTKCPKWMFDERCCGDRALPANVAQGAEAVTEAMARAMVANSVASINGPLETPHAFSKLAESAERRRFSSAEEFDKWAAASEEESATKASHRLDSLRFLARSASRNLAAPSDAPIITRDFLGQIVREAWVKWAKQQPNPKPSWLAPYDKLSEADKEADRQIGEAVAQWALSVKGAKWEAANVAQGAEAVQFVFPPMPQAIVMHEKLGPLFDRLSMHFYADKCMRIAAPPAQTALTDDALSSLLPGTYYMDPPDGGSVTVQEQLQRMAADAARYRWLRQGGDKQARVFDRVYGKALDEKIDRALTAAQSASGDTN</sequence>
<protein>
    <submittedName>
        <fullName evidence="1">Uncharacterized protein</fullName>
    </submittedName>
</protein>
<dbReference type="RefSeq" id="WP_175145350.1">
    <property type="nucleotide sequence ID" value="NZ_CADFGL010000037.1"/>
</dbReference>
<evidence type="ECO:0000313" key="2">
    <source>
        <dbReference type="Proteomes" id="UP000494249"/>
    </source>
</evidence>
<dbReference type="Proteomes" id="UP000494249">
    <property type="component" value="Unassembled WGS sequence"/>
</dbReference>
<accession>A0A6J5C968</accession>
<evidence type="ECO:0000313" key="1">
    <source>
        <dbReference type="EMBL" id="CAB3729805.1"/>
    </source>
</evidence>
<proteinExistence type="predicted"/>